<dbReference type="InterPro" id="IPR049326">
    <property type="entry name" value="Rhodopsin_dom_fungi"/>
</dbReference>
<evidence type="ECO:0000256" key="6">
    <source>
        <dbReference type="SAM" id="Phobius"/>
    </source>
</evidence>
<protein>
    <recommendedName>
        <fullName evidence="7">Rhodopsin domain-containing protein</fullName>
    </recommendedName>
</protein>
<feature type="domain" description="Rhodopsin" evidence="7">
    <location>
        <begin position="66"/>
        <end position="249"/>
    </location>
</feature>
<keyword evidence="2 6" id="KW-0812">Transmembrane</keyword>
<proteinExistence type="inferred from homology"/>
<gene>
    <name evidence="8" type="ORF">BGAL_0152g00180</name>
</gene>
<evidence type="ECO:0000259" key="7">
    <source>
        <dbReference type="Pfam" id="PF20684"/>
    </source>
</evidence>
<organism evidence="8 9">
    <name type="scientific">Botrytis galanthina</name>
    <dbReference type="NCBI Taxonomy" id="278940"/>
    <lineage>
        <taxon>Eukaryota</taxon>
        <taxon>Fungi</taxon>
        <taxon>Dikarya</taxon>
        <taxon>Ascomycota</taxon>
        <taxon>Pezizomycotina</taxon>
        <taxon>Leotiomycetes</taxon>
        <taxon>Helotiales</taxon>
        <taxon>Sclerotiniaceae</taxon>
        <taxon>Botrytis</taxon>
    </lineage>
</organism>
<feature type="transmembrane region" description="Helical" evidence="6">
    <location>
        <begin position="68"/>
        <end position="92"/>
    </location>
</feature>
<evidence type="ECO:0000256" key="2">
    <source>
        <dbReference type="ARBA" id="ARBA00022692"/>
    </source>
</evidence>
<feature type="transmembrane region" description="Helical" evidence="6">
    <location>
        <begin position="147"/>
        <end position="173"/>
    </location>
</feature>
<reference evidence="8 9" key="1">
    <citation type="submission" date="2017-12" db="EMBL/GenBank/DDBJ databases">
        <title>Comparative genomics of Botrytis spp.</title>
        <authorList>
            <person name="Valero-Jimenez C.A."/>
            <person name="Tapia P."/>
            <person name="Veloso J."/>
            <person name="Silva-Moreno E."/>
            <person name="Staats M."/>
            <person name="Valdes J.H."/>
            <person name="Van Kan J.A.L."/>
        </authorList>
    </citation>
    <scope>NUCLEOTIDE SEQUENCE [LARGE SCALE GENOMIC DNA]</scope>
    <source>
        <strain evidence="8 9">MUCL435</strain>
    </source>
</reference>
<feature type="transmembrane region" description="Helical" evidence="6">
    <location>
        <begin position="38"/>
        <end position="62"/>
    </location>
</feature>
<dbReference type="OrthoDB" id="444631at2759"/>
<dbReference type="Pfam" id="PF20684">
    <property type="entry name" value="Fung_rhodopsin"/>
    <property type="match status" value="1"/>
</dbReference>
<dbReference type="Proteomes" id="UP000308671">
    <property type="component" value="Unassembled WGS sequence"/>
</dbReference>
<feature type="transmembrane region" description="Helical" evidence="6">
    <location>
        <begin position="185"/>
        <end position="210"/>
    </location>
</feature>
<evidence type="ECO:0000256" key="4">
    <source>
        <dbReference type="ARBA" id="ARBA00023136"/>
    </source>
</evidence>
<evidence type="ECO:0000256" key="5">
    <source>
        <dbReference type="ARBA" id="ARBA00038359"/>
    </source>
</evidence>
<evidence type="ECO:0000256" key="3">
    <source>
        <dbReference type="ARBA" id="ARBA00022989"/>
    </source>
</evidence>
<keyword evidence="9" id="KW-1185">Reference proteome</keyword>
<dbReference type="GO" id="GO:0016020">
    <property type="term" value="C:membrane"/>
    <property type="evidence" value="ECO:0007669"/>
    <property type="project" value="UniProtKB-SubCell"/>
</dbReference>
<accession>A0A4S8R2V4</accession>
<comment type="similarity">
    <text evidence="5">Belongs to the SAT4 family.</text>
</comment>
<keyword evidence="3 6" id="KW-1133">Transmembrane helix</keyword>
<feature type="transmembrane region" description="Helical" evidence="6">
    <location>
        <begin position="222"/>
        <end position="248"/>
    </location>
</feature>
<comment type="subcellular location">
    <subcellularLocation>
        <location evidence="1">Membrane</location>
        <topology evidence="1">Multi-pass membrane protein</topology>
    </subcellularLocation>
</comment>
<dbReference type="AlphaFoldDB" id="A0A4S8R2V4"/>
<dbReference type="InterPro" id="IPR052337">
    <property type="entry name" value="SAT4-like"/>
</dbReference>
<dbReference type="PANTHER" id="PTHR33048:SF158">
    <property type="entry name" value="MEMBRANE PROTEIN PTH11-LIKE, PUTATIVE-RELATED"/>
    <property type="match status" value="1"/>
</dbReference>
<evidence type="ECO:0000256" key="1">
    <source>
        <dbReference type="ARBA" id="ARBA00004141"/>
    </source>
</evidence>
<comment type="caution">
    <text evidence="8">The sequence shown here is derived from an EMBL/GenBank/DDBJ whole genome shotgun (WGS) entry which is preliminary data.</text>
</comment>
<dbReference type="EMBL" id="PQXL01000152">
    <property type="protein sequence ID" value="THV50395.1"/>
    <property type="molecule type" value="Genomic_DNA"/>
</dbReference>
<evidence type="ECO:0000313" key="8">
    <source>
        <dbReference type="EMBL" id="THV50395.1"/>
    </source>
</evidence>
<evidence type="ECO:0000313" key="9">
    <source>
        <dbReference type="Proteomes" id="UP000308671"/>
    </source>
</evidence>
<feature type="transmembrane region" description="Helical" evidence="6">
    <location>
        <begin position="104"/>
        <end position="127"/>
    </location>
</feature>
<sequence length="331" mass="36889">MNASIILNLPPEVLATIPTGAAPAGITALSDDPARRGYILITVNAILAVIMTICFTIRMYTIFLLVGFALYILAILIMPAFGFVKLSIFLMYLGIFEALRWMKICVYIGATFCSAFYLSGTILLFYLSTPFGSETFKTIYFSDRQDMFLKVGIPMAAISLGIDIYLFILPLFAVSNLHIPTRKKILVMVGFAVGLIACIGSLLSLIYRVILIRNNDTSWRGAPVVIAILVELFSGVIICCFPSLLLFFRRHHQHFAKTGAAISSWLRYTRFRKLDIITKESQYSSYPSERSPAGEANLYPDLDFLTTPGDIERTALEKRMENRIGIDAIAV</sequence>
<dbReference type="PANTHER" id="PTHR33048">
    <property type="entry name" value="PTH11-LIKE INTEGRAL MEMBRANE PROTEIN (AFU_ORTHOLOGUE AFUA_5G11245)"/>
    <property type="match status" value="1"/>
</dbReference>
<name>A0A4S8R2V4_9HELO</name>
<keyword evidence="4 6" id="KW-0472">Membrane</keyword>